<protein>
    <submittedName>
        <fullName evidence="3">Uncharacterized protein LOC108824527</fullName>
    </submittedName>
</protein>
<evidence type="ECO:0000313" key="2">
    <source>
        <dbReference type="Proteomes" id="UP000504610"/>
    </source>
</evidence>
<dbReference type="KEGG" id="rsz:108824527"/>
<dbReference type="Proteomes" id="UP000504610">
    <property type="component" value="Chromosome 9"/>
</dbReference>
<evidence type="ECO:0000313" key="3">
    <source>
        <dbReference type="RefSeq" id="XP_056850253.1"/>
    </source>
</evidence>
<name>A0A9W3CFC6_RAPSA</name>
<evidence type="ECO:0000259" key="1">
    <source>
        <dbReference type="PROSITE" id="PS50878"/>
    </source>
</evidence>
<organism evidence="2 3">
    <name type="scientific">Raphanus sativus</name>
    <name type="common">Radish</name>
    <name type="synonym">Raphanus raphanistrum var. sativus</name>
    <dbReference type="NCBI Taxonomy" id="3726"/>
    <lineage>
        <taxon>Eukaryota</taxon>
        <taxon>Viridiplantae</taxon>
        <taxon>Streptophyta</taxon>
        <taxon>Embryophyta</taxon>
        <taxon>Tracheophyta</taxon>
        <taxon>Spermatophyta</taxon>
        <taxon>Magnoliopsida</taxon>
        <taxon>eudicotyledons</taxon>
        <taxon>Gunneridae</taxon>
        <taxon>Pentapetalae</taxon>
        <taxon>rosids</taxon>
        <taxon>malvids</taxon>
        <taxon>Brassicales</taxon>
        <taxon>Brassicaceae</taxon>
        <taxon>Brassiceae</taxon>
        <taxon>Raphanus</taxon>
    </lineage>
</organism>
<gene>
    <name evidence="3" type="primary">LOC108824527</name>
</gene>
<feature type="domain" description="Reverse transcriptase" evidence="1">
    <location>
        <begin position="392"/>
        <end position="669"/>
    </location>
</feature>
<dbReference type="Pfam" id="PF03372">
    <property type="entry name" value="Exo_endo_phos"/>
    <property type="match status" value="1"/>
</dbReference>
<dbReference type="InterPro" id="IPR043502">
    <property type="entry name" value="DNA/RNA_pol_sf"/>
</dbReference>
<dbReference type="GeneID" id="108824527"/>
<dbReference type="RefSeq" id="XP_056850253.1">
    <property type="nucleotide sequence ID" value="XM_056994273.1"/>
</dbReference>
<dbReference type="Gene3D" id="3.30.70.270">
    <property type="match status" value="1"/>
</dbReference>
<dbReference type="InterPro" id="IPR036691">
    <property type="entry name" value="Endo/exonu/phosph_ase_sf"/>
</dbReference>
<dbReference type="PANTHER" id="PTHR33116">
    <property type="entry name" value="REVERSE TRANSCRIPTASE ZINC-BINDING DOMAIN-CONTAINING PROTEIN-RELATED-RELATED"/>
    <property type="match status" value="1"/>
</dbReference>
<sequence length="1039" mass="119198">MSGFFWNIRGFNKKTKHSVVREWIRRGSFQFGCLLETRVKEAKASRIADLVFGDWSFLSNYENNRLGRIWIVWSPKVRVTPFFKSGQVITCAILLEGMTEEIFCSFVYAANTVEERRELWQDLKAHQDSPIIKNKPWLIFGDFNEILDENEHTGNEEMSYNGMREFQEVANYGSLMDMSYQGPKLTWSNKRDNDLICKKLDRTLMNEAWIQSFPQAYCVFEAGGCSDHLRCRIVIKEGTVKVRKPFKFVNAAADLPEKPILRNLSKDHIGDIVKNLEEKILSQKAKVHWLGIGDGNNKQFHRAAKAREVRNAIREIHKEDGTIVETQEEIKEEAVRHFSTFLSHKPEDFVGIAEDELKQLLDFECDETDMRLLDNEVSEEEIKKVLFSMAADKSPGPDGFTCVNSTILALIPKKNDATKMGDYRPISCCNVLYKVLSKILANRLKRILPKFISTNQSAFVKDRLIMENVLLASELVKCYHKTTISSRCAVKIDISKAFDSVQWSFVLSILSAIKLPEKFILWVKKCIELASFSVQINGELAGYFNSARGLRQGCSLSPYLFVMCMEVLSKLLDRAAVEKKIGFHPYCQEVKLTHLCFADDLLVFSDGKKSSVEGILQVFKEFASISGLRISLEKSTLFLAGLCEDREAILAQFPFEVGTLPVRYLGVPLLTKRMTSSDYSPLVNRIKKRITSWTARQLSFAGRLQLIGSVIHSITNFWMAVYRLPKQCIKEIDQLCSAFLWSGPAMSTSKAKISWENVCRPKDEGGLGLRSLSETNRVCCLKLIWRITSQSTLWVQWVKRYLIRKGSFWSVSDTSTLGSWIWKKLLKYRALARSFVKVDVRNGAATSFWFDEWSPLGRILDITHMQGCITLGININATVEFVVQQYRSRRYRAEHLITIDREILKLRTQGLTDEEDVVLWKGKGDVFRAACPFTETIWRNLSRKLLGRQYSPNWSQVLALVSANQVSGVTKYLLRYVFQVSVHTIWLERNGRRHGNMQRPSCILIKFIDKQVRNRISSLQGRAGKSFTQAMVTWFSSRE</sequence>
<dbReference type="GO" id="GO:0003824">
    <property type="term" value="F:catalytic activity"/>
    <property type="evidence" value="ECO:0007669"/>
    <property type="project" value="InterPro"/>
</dbReference>
<dbReference type="CDD" id="cd01650">
    <property type="entry name" value="RT_nLTR_like"/>
    <property type="match status" value="1"/>
</dbReference>
<dbReference type="SUPFAM" id="SSF56672">
    <property type="entry name" value="DNA/RNA polymerases"/>
    <property type="match status" value="1"/>
</dbReference>
<dbReference type="InterPro" id="IPR005135">
    <property type="entry name" value="Endo/exonuclease/phosphatase"/>
</dbReference>
<reference evidence="2" key="1">
    <citation type="journal article" date="2019" name="Database">
        <title>The radish genome database (RadishGD): an integrated information resource for radish genomics.</title>
        <authorList>
            <person name="Yu H.J."/>
            <person name="Baek S."/>
            <person name="Lee Y.J."/>
            <person name="Cho A."/>
            <person name="Mun J.H."/>
        </authorList>
    </citation>
    <scope>NUCLEOTIDE SEQUENCE [LARGE SCALE GENOMIC DNA]</scope>
    <source>
        <strain evidence="2">cv. WK10039</strain>
    </source>
</reference>
<dbReference type="InterPro" id="IPR043128">
    <property type="entry name" value="Rev_trsase/Diguanyl_cyclase"/>
</dbReference>
<dbReference type="Gene3D" id="3.60.10.10">
    <property type="entry name" value="Endonuclease/exonuclease/phosphatase"/>
    <property type="match status" value="1"/>
</dbReference>
<reference evidence="3" key="2">
    <citation type="submission" date="2025-08" db="UniProtKB">
        <authorList>
            <consortium name="RefSeq"/>
        </authorList>
    </citation>
    <scope>IDENTIFICATION</scope>
    <source>
        <tissue evidence="3">Leaf</tissue>
    </source>
</reference>
<accession>A0A9W3CFC6</accession>
<dbReference type="PROSITE" id="PS50878">
    <property type="entry name" value="RT_POL"/>
    <property type="match status" value="1"/>
</dbReference>
<dbReference type="OrthoDB" id="1031171at2759"/>
<dbReference type="Pfam" id="PF00078">
    <property type="entry name" value="RVT_1"/>
    <property type="match status" value="1"/>
</dbReference>
<dbReference type="InterPro" id="IPR000477">
    <property type="entry name" value="RT_dom"/>
</dbReference>
<dbReference type="SUPFAM" id="SSF56219">
    <property type="entry name" value="DNase I-like"/>
    <property type="match status" value="1"/>
</dbReference>
<keyword evidence="2" id="KW-1185">Reference proteome</keyword>
<dbReference type="AlphaFoldDB" id="A0A9W3CFC6"/>
<proteinExistence type="predicted"/>
<dbReference type="PANTHER" id="PTHR33116:SF78">
    <property type="entry name" value="OS12G0587133 PROTEIN"/>
    <property type="match status" value="1"/>
</dbReference>